<keyword evidence="2" id="KW-1185">Reference proteome</keyword>
<name>A0A9Q0RQL8_BLOTA</name>
<comment type="caution">
    <text evidence="1">The sequence shown here is derived from an EMBL/GenBank/DDBJ whole genome shotgun (WGS) entry which is preliminary data.</text>
</comment>
<protein>
    <submittedName>
        <fullName evidence="1">Uncharacterized protein</fullName>
    </submittedName>
</protein>
<sequence>MAFAIYLHRDIFQPEDPLIFDKNVNDVNVNFTFVDFVPSVIKRSNTVIPQFEVEYHKFSSIMEVANEWLQRHGSVWEVVNCETVIFLYKYNDITNGYELRPNDCCFYVYGSEKNNVLKALRIWIRRRVDSVDNNRENGHMTPAQVLRYRDLKPEHKNGTESRFEDIDDLLNNFNEHMRTDGLDGRIITIESLAYEASHDWKIDTETSLSYFSSKNMFIVRIFYECGPLTRDQIGIQDFSPNLISKPTFFKRPTFETFDKVIERASQWFRHQPRFRFVNAQSIDIKMKSCNSIDSRQMAFTEHGDYIRIFRITYIEMEQPIHPQPVILSTRLFLPYNRTDTIVDIKQRLSDWINQYLDKYRSQQKRASLIDGEGDKNDYQPYPNILSAETVEVFAKDFRKDNVKDIEKAANIDTFLANRIGNKNAYIFMSLRIFLDGSKLSPNMNNTIDAAYSVTPTTSKRANILLKR</sequence>
<accession>A0A9Q0RQL8</accession>
<proteinExistence type="predicted"/>
<dbReference type="OMA" id="IRIFRVC"/>
<dbReference type="EMBL" id="JAPWDV010000001">
    <property type="protein sequence ID" value="KAJ6222056.1"/>
    <property type="molecule type" value="Genomic_DNA"/>
</dbReference>
<dbReference type="OrthoDB" id="6504100at2759"/>
<evidence type="ECO:0000313" key="2">
    <source>
        <dbReference type="Proteomes" id="UP001142055"/>
    </source>
</evidence>
<dbReference type="Proteomes" id="UP001142055">
    <property type="component" value="Chromosome 1"/>
</dbReference>
<organism evidence="1 2">
    <name type="scientific">Blomia tropicalis</name>
    <name type="common">Mite</name>
    <dbReference type="NCBI Taxonomy" id="40697"/>
    <lineage>
        <taxon>Eukaryota</taxon>
        <taxon>Metazoa</taxon>
        <taxon>Ecdysozoa</taxon>
        <taxon>Arthropoda</taxon>
        <taxon>Chelicerata</taxon>
        <taxon>Arachnida</taxon>
        <taxon>Acari</taxon>
        <taxon>Acariformes</taxon>
        <taxon>Sarcoptiformes</taxon>
        <taxon>Astigmata</taxon>
        <taxon>Glycyphagoidea</taxon>
        <taxon>Echimyopodidae</taxon>
        <taxon>Blomia</taxon>
    </lineage>
</organism>
<reference evidence="1" key="1">
    <citation type="submission" date="2022-12" db="EMBL/GenBank/DDBJ databases">
        <title>Genome assemblies of Blomia tropicalis.</title>
        <authorList>
            <person name="Cui Y."/>
        </authorList>
    </citation>
    <scope>NUCLEOTIDE SEQUENCE</scope>
    <source>
        <tissue evidence="1">Adult mites</tissue>
    </source>
</reference>
<gene>
    <name evidence="1" type="ORF">RDWZM_000601</name>
</gene>
<dbReference type="AlphaFoldDB" id="A0A9Q0RQL8"/>
<evidence type="ECO:0000313" key="1">
    <source>
        <dbReference type="EMBL" id="KAJ6222056.1"/>
    </source>
</evidence>